<feature type="signal peptide" evidence="6">
    <location>
        <begin position="1"/>
        <end position="29"/>
    </location>
</feature>
<dbReference type="PANTHER" id="PTHR47359">
    <property type="entry name" value="PEPTIDOGLYCAN DL-ENDOPEPTIDASE CWLO"/>
    <property type="match status" value="1"/>
</dbReference>
<dbReference type="AlphaFoldDB" id="A0A3A9Z0R7"/>
<proteinExistence type="inferred from homology"/>
<protein>
    <submittedName>
        <fullName evidence="8">Glycoside hydrolase</fullName>
    </submittedName>
</protein>
<name>A0A3A9Z0R7_9ACTN</name>
<dbReference type="Gene3D" id="6.10.250.3150">
    <property type="match status" value="1"/>
</dbReference>
<dbReference type="EMBL" id="RBAK01000010">
    <property type="protein sequence ID" value="RKN42052.1"/>
    <property type="molecule type" value="Genomic_DNA"/>
</dbReference>
<gene>
    <name evidence="8" type="ORF">D7223_23190</name>
</gene>
<evidence type="ECO:0000256" key="6">
    <source>
        <dbReference type="SAM" id="SignalP"/>
    </source>
</evidence>
<keyword evidence="6" id="KW-0732">Signal</keyword>
<evidence type="ECO:0000313" key="9">
    <source>
        <dbReference type="Proteomes" id="UP000281726"/>
    </source>
</evidence>
<dbReference type="PANTHER" id="PTHR47359:SF3">
    <property type="entry name" value="NLP_P60 DOMAIN-CONTAINING PROTEIN-RELATED"/>
    <property type="match status" value="1"/>
</dbReference>
<evidence type="ECO:0000256" key="5">
    <source>
        <dbReference type="SAM" id="Coils"/>
    </source>
</evidence>
<keyword evidence="9" id="KW-1185">Reference proteome</keyword>
<dbReference type="InterPro" id="IPR000064">
    <property type="entry name" value="NLP_P60_dom"/>
</dbReference>
<dbReference type="InterPro" id="IPR051794">
    <property type="entry name" value="PG_Endopeptidase_C40"/>
</dbReference>
<feature type="domain" description="NlpC/P60" evidence="7">
    <location>
        <begin position="209"/>
        <end position="323"/>
    </location>
</feature>
<accession>A0A3A9Z0R7</accession>
<comment type="similarity">
    <text evidence="1">Belongs to the peptidase C40 family.</text>
</comment>
<dbReference type="SUPFAM" id="SSF54001">
    <property type="entry name" value="Cysteine proteinases"/>
    <property type="match status" value="1"/>
</dbReference>
<dbReference type="Proteomes" id="UP000281726">
    <property type="component" value="Unassembled WGS sequence"/>
</dbReference>
<dbReference type="GO" id="GO:0008234">
    <property type="term" value="F:cysteine-type peptidase activity"/>
    <property type="evidence" value="ECO:0007669"/>
    <property type="project" value="UniProtKB-KW"/>
</dbReference>
<keyword evidence="5" id="KW-0175">Coiled coil</keyword>
<feature type="coiled-coil region" evidence="5">
    <location>
        <begin position="156"/>
        <end position="183"/>
    </location>
</feature>
<evidence type="ECO:0000256" key="3">
    <source>
        <dbReference type="ARBA" id="ARBA00022801"/>
    </source>
</evidence>
<keyword evidence="2" id="KW-0645">Protease</keyword>
<dbReference type="PROSITE" id="PS51935">
    <property type="entry name" value="NLPC_P60"/>
    <property type="match status" value="1"/>
</dbReference>
<evidence type="ECO:0000256" key="4">
    <source>
        <dbReference type="ARBA" id="ARBA00022807"/>
    </source>
</evidence>
<dbReference type="Pfam" id="PF00877">
    <property type="entry name" value="NLPC_P60"/>
    <property type="match status" value="1"/>
</dbReference>
<dbReference type="RefSeq" id="WP_120730546.1">
    <property type="nucleotide sequence ID" value="NZ_RBAK01000010.1"/>
</dbReference>
<organism evidence="8 9">
    <name type="scientific">Micromonospora endolithica</name>
    <dbReference type="NCBI Taxonomy" id="230091"/>
    <lineage>
        <taxon>Bacteria</taxon>
        <taxon>Bacillati</taxon>
        <taxon>Actinomycetota</taxon>
        <taxon>Actinomycetes</taxon>
        <taxon>Micromonosporales</taxon>
        <taxon>Micromonosporaceae</taxon>
        <taxon>Micromonospora</taxon>
    </lineage>
</organism>
<evidence type="ECO:0000259" key="7">
    <source>
        <dbReference type="PROSITE" id="PS51935"/>
    </source>
</evidence>
<evidence type="ECO:0000256" key="1">
    <source>
        <dbReference type="ARBA" id="ARBA00007074"/>
    </source>
</evidence>
<evidence type="ECO:0000313" key="8">
    <source>
        <dbReference type="EMBL" id="RKN42052.1"/>
    </source>
</evidence>
<reference evidence="8 9" key="1">
    <citation type="journal article" date="2004" name="Syst. Appl. Microbiol.">
        <title>Cryptoendolithic actinomycetes from antarctic sandstone rock samples: Micromonospora endolithica sp. nov. and two isolates related to Micromonospora coerulea Jensen 1932.</title>
        <authorList>
            <person name="Hirsch P."/>
            <person name="Mevs U."/>
            <person name="Kroppenstedt R.M."/>
            <person name="Schumann P."/>
            <person name="Stackebrandt E."/>
        </authorList>
    </citation>
    <scope>NUCLEOTIDE SEQUENCE [LARGE SCALE GENOMIC DNA]</scope>
    <source>
        <strain evidence="8 9">JCM 12677</strain>
    </source>
</reference>
<keyword evidence="3 8" id="KW-0378">Hydrolase</keyword>
<dbReference type="Gene3D" id="3.90.1720.10">
    <property type="entry name" value="endopeptidase domain like (from Nostoc punctiforme)"/>
    <property type="match status" value="1"/>
</dbReference>
<dbReference type="InterPro" id="IPR038765">
    <property type="entry name" value="Papain-like_cys_pep_sf"/>
</dbReference>
<sequence>MSSLRKSLRVIAVAAVSAALLAPGVPARAEPSPAELTRRIEKSSAQLERVVEAHNELREKIKANTADAARLQARIGPLEQQAEQSRADVGELAVTAYKTGNLSTAAALLRSEDSTALLDRISTIDHLTRQRQERIAAYTGDQRRLLAEKTRLDVTLEQQAAQAKQLTNVKTRIERDLAKLYEMRRQAYGRATEQPASRAGSARDAPAVAGSAGVAVRFAYGALGTPYRWGADGPDGYDCSGLTSAAWRAAGRSLPHNTRMQWGAVAHISRSELRPGDLVFYSSLGHVAIYVGSGQVIHAPTFGRNVEKRAVDLMTPYGYGRVR</sequence>
<evidence type="ECO:0000256" key="2">
    <source>
        <dbReference type="ARBA" id="ARBA00022670"/>
    </source>
</evidence>
<comment type="caution">
    <text evidence="8">The sequence shown here is derived from an EMBL/GenBank/DDBJ whole genome shotgun (WGS) entry which is preliminary data.</text>
</comment>
<keyword evidence="4" id="KW-0788">Thiol protease</keyword>
<dbReference type="OrthoDB" id="5177647at2"/>
<dbReference type="GO" id="GO:0006508">
    <property type="term" value="P:proteolysis"/>
    <property type="evidence" value="ECO:0007669"/>
    <property type="project" value="UniProtKB-KW"/>
</dbReference>
<feature type="coiled-coil region" evidence="5">
    <location>
        <begin position="40"/>
        <end position="74"/>
    </location>
</feature>
<feature type="chain" id="PRO_5017413442" evidence="6">
    <location>
        <begin position="30"/>
        <end position="323"/>
    </location>
</feature>